<keyword evidence="2 5" id="KW-0328">Glycosyltransferase</keyword>
<dbReference type="EC" id="2.4.1.218" evidence="5"/>
<dbReference type="SUPFAM" id="SSF53756">
    <property type="entry name" value="UDP-Glycosyltransferase/glycogen phosphorylase"/>
    <property type="match status" value="1"/>
</dbReference>
<evidence type="ECO:0000256" key="2">
    <source>
        <dbReference type="ARBA" id="ARBA00022676"/>
    </source>
</evidence>
<evidence type="ECO:0000256" key="3">
    <source>
        <dbReference type="ARBA" id="ARBA00022679"/>
    </source>
</evidence>
<keyword evidence="3 5" id="KW-0808">Transferase</keyword>
<dbReference type="Pfam" id="PF00201">
    <property type="entry name" value="UDPGT"/>
    <property type="match status" value="1"/>
</dbReference>
<name>A0A0B2QMT1_GLYSO</name>
<dbReference type="Gramene" id="XM_028369165.1">
    <property type="protein sequence ID" value="XP_028224966.1"/>
    <property type="gene ID" value="LOC114406458"/>
</dbReference>
<gene>
    <name evidence="6" type="ORF">D0Y65_006743</name>
    <name evidence="5" type="ORF">glysoja_049533</name>
</gene>
<dbReference type="FunFam" id="3.40.50.2000:FF:000051">
    <property type="entry name" value="Glycosyltransferase"/>
    <property type="match status" value="1"/>
</dbReference>
<dbReference type="InterPro" id="IPR002213">
    <property type="entry name" value="UDP_glucos_trans"/>
</dbReference>
<dbReference type="Proteomes" id="UP000053555">
    <property type="component" value="Unassembled WGS sequence"/>
</dbReference>
<proteinExistence type="inferred from homology"/>
<evidence type="ECO:0000313" key="6">
    <source>
        <dbReference type="EMBL" id="RZC20030.1"/>
    </source>
</evidence>
<evidence type="ECO:0000313" key="5">
    <source>
        <dbReference type="EMBL" id="KHN21052.1"/>
    </source>
</evidence>
<sequence length="468" mass="52039">MEKTVHIAVVPGPGFSHLVPILQFSKRLVHLHQNFHVTCIIPSVGSPSCASKSILETLPPNITSIFLQPVKPENLPQEVAIEAQIQFTVTFSLPSIHQTLKTLTSRTHFVALVADSFAFEALDFAKELNMLSYIYFPTSATTLSWYLYVPKLDKETSCEYRDFPEPIQIPGCVPIHGRDLNNQAQDRSSQAYKLFVQRAQRLPLVDGIFMNTFLEMETSPIRTLKEEGRGSPLVYDVGPIVQGGDDDAKGLDLECLTWLDKQQVGSVLFVSFGSGGTLSQEQITELACGLDLSNHKFLWVVRAPSSLASDAYLSAQNDFDPSKFLPCGFLERTKEKGMVVPSWAPQIQVLSHSSVGGFLTHCGWNSILESVLKGVPFITWPLFAEQRMNTVLLCEGLKVGVRPRVGENGLVERVEIVKVIKCLMEEEEGEKMRERMNELKEAAINAIKEDGSSTRTLSQLALKWKSLA</sequence>
<dbReference type="EMBL" id="KN658068">
    <property type="protein sequence ID" value="KHN21052.1"/>
    <property type="molecule type" value="Genomic_DNA"/>
</dbReference>
<dbReference type="EMBL" id="QZWG01000003">
    <property type="protein sequence ID" value="RZC20030.1"/>
    <property type="molecule type" value="Genomic_DNA"/>
</dbReference>
<keyword evidence="7" id="KW-1185">Reference proteome</keyword>
<dbReference type="CDD" id="cd03784">
    <property type="entry name" value="GT1_Gtf-like"/>
    <property type="match status" value="1"/>
</dbReference>
<evidence type="ECO:0000313" key="7">
    <source>
        <dbReference type="Proteomes" id="UP000289340"/>
    </source>
</evidence>
<reference evidence="6 7" key="2">
    <citation type="submission" date="2018-09" db="EMBL/GenBank/DDBJ databases">
        <title>A high-quality reference genome of wild soybean provides a powerful tool to mine soybean genomes.</title>
        <authorList>
            <person name="Xie M."/>
            <person name="Chung C.Y.L."/>
            <person name="Li M.-W."/>
            <person name="Wong F.-L."/>
            <person name="Chan T.-F."/>
            <person name="Lam H.-M."/>
        </authorList>
    </citation>
    <scope>NUCLEOTIDE SEQUENCE [LARGE SCALE GENOMIC DNA]</scope>
    <source>
        <strain evidence="7">cv. W05</strain>
        <tissue evidence="6">Hypocotyl of etiolated seedlings</tissue>
    </source>
</reference>
<dbReference type="GO" id="GO:0050505">
    <property type="term" value="F:hydroquinone glucosyltransferase activity"/>
    <property type="evidence" value="ECO:0007669"/>
    <property type="project" value="UniProtKB-EC"/>
</dbReference>
<feature type="coiled-coil region" evidence="4">
    <location>
        <begin position="422"/>
        <end position="449"/>
    </location>
</feature>
<organism evidence="5">
    <name type="scientific">Glycine soja</name>
    <name type="common">Wild soybean</name>
    <dbReference type="NCBI Taxonomy" id="3848"/>
    <lineage>
        <taxon>Eukaryota</taxon>
        <taxon>Viridiplantae</taxon>
        <taxon>Streptophyta</taxon>
        <taxon>Embryophyta</taxon>
        <taxon>Tracheophyta</taxon>
        <taxon>Spermatophyta</taxon>
        <taxon>Magnoliopsida</taxon>
        <taxon>eudicotyledons</taxon>
        <taxon>Gunneridae</taxon>
        <taxon>Pentapetalae</taxon>
        <taxon>rosids</taxon>
        <taxon>fabids</taxon>
        <taxon>Fabales</taxon>
        <taxon>Fabaceae</taxon>
        <taxon>Papilionoideae</taxon>
        <taxon>50 kb inversion clade</taxon>
        <taxon>NPAAA clade</taxon>
        <taxon>indigoferoid/millettioid clade</taxon>
        <taxon>Phaseoleae</taxon>
        <taxon>Glycine</taxon>
        <taxon>Glycine subgen. Soja</taxon>
    </lineage>
</organism>
<keyword evidence="4" id="KW-0175">Coiled coil</keyword>
<dbReference type="SMR" id="A0A0B2QMT1"/>
<accession>A0A0B2QMT1</accession>
<dbReference type="PANTHER" id="PTHR48045">
    <property type="entry name" value="UDP-GLYCOSYLTRANSFERASE 72B1"/>
    <property type="match status" value="1"/>
</dbReference>
<dbReference type="FunFam" id="3.40.50.2000:FF:000054">
    <property type="entry name" value="Glycosyltransferase"/>
    <property type="match status" value="1"/>
</dbReference>
<evidence type="ECO:0000256" key="4">
    <source>
        <dbReference type="SAM" id="Coils"/>
    </source>
</evidence>
<dbReference type="Proteomes" id="UP000289340">
    <property type="component" value="Chromosome 3"/>
</dbReference>
<comment type="similarity">
    <text evidence="1">Belongs to the UDP-glycosyltransferase family.</text>
</comment>
<reference evidence="5" key="1">
    <citation type="submission" date="2014-07" db="EMBL/GenBank/DDBJ databases">
        <title>Identification of a novel salt tolerance gene in wild soybean by whole-genome sequencing.</title>
        <authorList>
            <person name="Lam H.-M."/>
            <person name="Qi X."/>
            <person name="Li M.-W."/>
            <person name="Liu X."/>
            <person name="Xie M."/>
            <person name="Ni M."/>
            <person name="Xu X."/>
        </authorList>
    </citation>
    <scope>NUCLEOTIDE SEQUENCE [LARGE SCALE GENOMIC DNA]</scope>
    <source>
        <tissue evidence="5">Root</tissue>
    </source>
</reference>
<evidence type="ECO:0000256" key="1">
    <source>
        <dbReference type="ARBA" id="ARBA00009995"/>
    </source>
</evidence>
<dbReference type="Gene3D" id="3.40.50.2000">
    <property type="entry name" value="Glycogen Phosphorylase B"/>
    <property type="match status" value="2"/>
</dbReference>
<dbReference type="PANTHER" id="PTHR48045:SF6">
    <property type="entry name" value="UDP-GLUCOSYLTRANSFERASE FAMILY PROTEIN"/>
    <property type="match status" value="1"/>
</dbReference>
<protein>
    <submittedName>
        <fullName evidence="5">Hydroquinone glucosyltransferase</fullName>
        <ecNumber evidence="5">2.4.1.218</ecNumber>
    </submittedName>
</protein>
<dbReference type="AlphaFoldDB" id="A0A0B2QMT1"/>